<organism evidence="1">
    <name type="scientific">marine metagenome</name>
    <dbReference type="NCBI Taxonomy" id="408172"/>
    <lineage>
        <taxon>unclassified sequences</taxon>
        <taxon>metagenomes</taxon>
        <taxon>ecological metagenomes</taxon>
    </lineage>
</organism>
<name>A0A382KX39_9ZZZZ</name>
<evidence type="ECO:0000313" key="1">
    <source>
        <dbReference type="EMBL" id="SVC28103.1"/>
    </source>
</evidence>
<dbReference type="AlphaFoldDB" id="A0A382KX39"/>
<dbReference type="Gene3D" id="3.40.50.150">
    <property type="entry name" value="Vaccinia Virus protein VP39"/>
    <property type="match status" value="1"/>
</dbReference>
<dbReference type="SUPFAM" id="SSF53335">
    <property type="entry name" value="S-adenosyl-L-methionine-dependent methyltransferases"/>
    <property type="match status" value="1"/>
</dbReference>
<proteinExistence type="predicted"/>
<reference evidence="1" key="1">
    <citation type="submission" date="2018-05" db="EMBL/GenBank/DDBJ databases">
        <authorList>
            <person name="Lanie J.A."/>
            <person name="Ng W.-L."/>
            <person name="Kazmierczak K.M."/>
            <person name="Andrzejewski T.M."/>
            <person name="Davidsen T.M."/>
            <person name="Wayne K.J."/>
            <person name="Tettelin H."/>
            <person name="Glass J.I."/>
            <person name="Rusch D."/>
            <person name="Podicherti R."/>
            <person name="Tsui H.-C.T."/>
            <person name="Winkler M.E."/>
        </authorList>
    </citation>
    <scope>NUCLEOTIDE SEQUENCE</scope>
</reference>
<feature type="non-terminal residue" evidence="1">
    <location>
        <position position="66"/>
    </location>
</feature>
<dbReference type="EMBL" id="UINC01082908">
    <property type="protein sequence ID" value="SVC28103.1"/>
    <property type="molecule type" value="Genomic_DNA"/>
</dbReference>
<accession>A0A382KX39</accession>
<dbReference type="InterPro" id="IPR029063">
    <property type="entry name" value="SAM-dependent_MTases_sf"/>
</dbReference>
<sequence>MESTDTDWYRQHFNEDYRTLYAARNDEEAEAQAAFASERLGIRPGDMVLDLCCGHGRHLEAFARRS</sequence>
<protein>
    <recommendedName>
        <fullName evidence="2">Methyltransferase domain-containing protein</fullName>
    </recommendedName>
</protein>
<evidence type="ECO:0008006" key="2">
    <source>
        <dbReference type="Google" id="ProtNLM"/>
    </source>
</evidence>
<gene>
    <name evidence="1" type="ORF">METZ01_LOCUS280957</name>
</gene>